<comment type="catalytic activity">
    <reaction evidence="6 9 10">
        <text>4-methyl-5-(2-phosphooxyethyl)-thiazole + 4-amino-2-methyl-5-(diphosphooxymethyl)pyrimidine + H(+) = thiamine phosphate + diphosphate</text>
        <dbReference type="Rhea" id="RHEA:22328"/>
        <dbReference type="ChEBI" id="CHEBI:15378"/>
        <dbReference type="ChEBI" id="CHEBI:33019"/>
        <dbReference type="ChEBI" id="CHEBI:37575"/>
        <dbReference type="ChEBI" id="CHEBI:57841"/>
        <dbReference type="ChEBI" id="CHEBI:58296"/>
        <dbReference type="EC" id="2.5.1.3"/>
    </reaction>
</comment>
<dbReference type="PANTHER" id="PTHR20857:SF15">
    <property type="entry name" value="THIAMINE-PHOSPHATE SYNTHASE"/>
    <property type="match status" value="1"/>
</dbReference>
<dbReference type="GO" id="GO:0009229">
    <property type="term" value="P:thiamine diphosphate biosynthetic process"/>
    <property type="evidence" value="ECO:0007669"/>
    <property type="project" value="UniProtKB-UniRule"/>
</dbReference>
<keyword evidence="4 9" id="KW-0460">Magnesium</keyword>
<evidence type="ECO:0000256" key="3">
    <source>
        <dbReference type="ARBA" id="ARBA00022723"/>
    </source>
</evidence>
<keyword evidence="3 9" id="KW-0479">Metal-binding</keyword>
<reference evidence="13 14" key="1">
    <citation type="journal article" date="2015" name="BMC Genomics">
        <title>Transcriptome analysis of thermophilic methylotrophic Bacillus methanolicus MGA3 using RNA-sequencing provides detailed insights into its previously uncharted transcriptional landscape.</title>
        <authorList>
            <person name="Irla M."/>
            <person name="Neshat A."/>
            <person name="Brautaset T."/>
            <person name="Ruckert C."/>
            <person name="Kalinowski J."/>
            <person name="Wendisch V.F."/>
        </authorList>
    </citation>
    <scope>NUCLEOTIDE SEQUENCE [LARGE SCALE GENOMIC DNA]</scope>
    <source>
        <strain evidence="14">MGA3 / ATCC 53907</strain>
    </source>
</reference>
<evidence type="ECO:0000256" key="6">
    <source>
        <dbReference type="ARBA" id="ARBA00047334"/>
    </source>
</evidence>
<dbReference type="OrthoDB" id="9812206at2"/>
<feature type="binding site" evidence="9">
    <location>
        <begin position="143"/>
        <end position="145"/>
    </location>
    <ligand>
        <name>2-[(2R,5Z)-2-carboxy-4-methylthiazol-5(2H)-ylidene]ethyl phosphate</name>
        <dbReference type="ChEBI" id="CHEBI:62899"/>
    </ligand>
</feature>
<comment type="similarity">
    <text evidence="9 10">Belongs to the thiamine-phosphate synthase family.</text>
</comment>
<evidence type="ECO:0000256" key="4">
    <source>
        <dbReference type="ARBA" id="ARBA00022842"/>
    </source>
</evidence>
<dbReference type="SUPFAM" id="SSF51391">
    <property type="entry name" value="Thiamin phosphate synthase"/>
    <property type="match status" value="1"/>
</dbReference>
<feature type="binding site" evidence="9">
    <location>
        <begin position="195"/>
        <end position="196"/>
    </location>
    <ligand>
        <name>2-[(2R,5Z)-2-carboxy-4-methylthiazol-5(2H)-ylidene]ethyl phosphate</name>
        <dbReference type="ChEBI" id="CHEBI:62899"/>
    </ligand>
</feature>
<dbReference type="GO" id="GO:0005737">
    <property type="term" value="C:cytoplasm"/>
    <property type="evidence" value="ECO:0007669"/>
    <property type="project" value="TreeGrafter"/>
</dbReference>
<dbReference type="UniPathway" id="UPA00060">
    <property type="reaction ID" value="UER00141"/>
</dbReference>
<dbReference type="InterPro" id="IPR036206">
    <property type="entry name" value="ThiamineP_synth_sf"/>
</dbReference>
<dbReference type="GO" id="GO:0000287">
    <property type="term" value="F:magnesium ion binding"/>
    <property type="evidence" value="ECO:0007669"/>
    <property type="project" value="UniProtKB-UniRule"/>
</dbReference>
<comment type="catalytic activity">
    <reaction evidence="8 9 10">
        <text>2-[(2R,5Z)-2-carboxy-4-methylthiazol-5(2H)-ylidene]ethyl phosphate + 4-amino-2-methyl-5-(diphosphooxymethyl)pyrimidine + 2 H(+) = thiamine phosphate + CO2 + diphosphate</text>
        <dbReference type="Rhea" id="RHEA:47844"/>
        <dbReference type="ChEBI" id="CHEBI:15378"/>
        <dbReference type="ChEBI" id="CHEBI:16526"/>
        <dbReference type="ChEBI" id="CHEBI:33019"/>
        <dbReference type="ChEBI" id="CHEBI:37575"/>
        <dbReference type="ChEBI" id="CHEBI:57841"/>
        <dbReference type="ChEBI" id="CHEBI:62899"/>
        <dbReference type="EC" id="2.5.1.3"/>
    </reaction>
</comment>
<feature type="binding site" evidence="9">
    <location>
        <position position="79"/>
    </location>
    <ligand>
        <name>4-amino-2-methyl-5-(diphosphooxymethyl)pyrimidine</name>
        <dbReference type="ChEBI" id="CHEBI:57841"/>
    </ligand>
</feature>
<evidence type="ECO:0000256" key="11">
    <source>
        <dbReference type="RuleBase" id="RU004253"/>
    </source>
</evidence>
<dbReference type="FunFam" id="3.20.20.70:FF:000096">
    <property type="entry name" value="Thiamine-phosphate synthase"/>
    <property type="match status" value="1"/>
</dbReference>
<organism evidence="13 14">
    <name type="scientific">Bacillus methanolicus (strain MGA3 / ATCC 53907)</name>
    <dbReference type="NCBI Taxonomy" id="796606"/>
    <lineage>
        <taxon>Bacteria</taxon>
        <taxon>Bacillati</taxon>
        <taxon>Bacillota</taxon>
        <taxon>Bacilli</taxon>
        <taxon>Bacillales</taxon>
        <taxon>Bacillaceae</taxon>
        <taxon>Bacillus</taxon>
    </lineage>
</organism>
<dbReference type="HAMAP" id="MF_00097">
    <property type="entry name" value="TMP_synthase"/>
    <property type="match status" value="1"/>
</dbReference>
<dbReference type="RefSeq" id="WP_003347938.1">
    <property type="nucleotide sequence ID" value="NZ_ADWW01000003.1"/>
</dbReference>
<comment type="function">
    <text evidence="9">Condenses 4-methyl-5-(beta-hydroxyethyl)thiazole monophosphate (THZ-P) and 2-methyl-4-amino-5-hydroxymethyl pyrimidine pyrophosphate (HMP-PP) to form thiamine monophosphate (TMP).</text>
</comment>
<dbReference type="GO" id="GO:0009228">
    <property type="term" value="P:thiamine biosynthetic process"/>
    <property type="evidence" value="ECO:0007669"/>
    <property type="project" value="UniProtKB-KW"/>
</dbReference>
<feature type="binding site" evidence="9">
    <location>
        <position position="80"/>
    </location>
    <ligand>
        <name>Mg(2+)</name>
        <dbReference type="ChEBI" id="CHEBI:18420"/>
    </ligand>
</feature>
<gene>
    <name evidence="9 13" type="primary">thiE</name>
    <name evidence="13" type="ORF">BMMGA3_03010</name>
</gene>
<proteinExistence type="inferred from homology"/>
<evidence type="ECO:0000256" key="5">
    <source>
        <dbReference type="ARBA" id="ARBA00022977"/>
    </source>
</evidence>
<comment type="catalytic activity">
    <reaction evidence="7 9 10">
        <text>2-(2-carboxy-4-methylthiazol-5-yl)ethyl phosphate + 4-amino-2-methyl-5-(diphosphooxymethyl)pyrimidine + 2 H(+) = thiamine phosphate + CO2 + diphosphate</text>
        <dbReference type="Rhea" id="RHEA:47848"/>
        <dbReference type="ChEBI" id="CHEBI:15378"/>
        <dbReference type="ChEBI" id="CHEBI:16526"/>
        <dbReference type="ChEBI" id="CHEBI:33019"/>
        <dbReference type="ChEBI" id="CHEBI:37575"/>
        <dbReference type="ChEBI" id="CHEBI:57841"/>
        <dbReference type="ChEBI" id="CHEBI:62890"/>
        <dbReference type="EC" id="2.5.1.3"/>
    </reaction>
</comment>
<evidence type="ECO:0000313" key="14">
    <source>
        <dbReference type="Proteomes" id="UP000027602"/>
    </source>
</evidence>
<dbReference type="EC" id="2.5.1.3" evidence="9"/>
<dbReference type="NCBIfam" id="TIGR00693">
    <property type="entry name" value="thiE"/>
    <property type="match status" value="1"/>
</dbReference>
<dbReference type="GO" id="GO:0004789">
    <property type="term" value="F:thiamine-phosphate diphosphorylase activity"/>
    <property type="evidence" value="ECO:0007669"/>
    <property type="project" value="UniProtKB-UniRule"/>
</dbReference>
<feature type="binding site" evidence="9">
    <location>
        <position position="175"/>
    </location>
    <ligand>
        <name>2-[(2R,5Z)-2-carboxy-4-methylthiazol-5(2H)-ylidene]ethyl phosphate</name>
        <dbReference type="ChEBI" id="CHEBI:62899"/>
    </ligand>
</feature>
<dbReference type="InterPro" id="IPR013785">
    <property type="entry name" value="Aldolase_TIM"/>
</dbReference>
<dbReference type="Proteomes" id="UP000027602">
    <property type="component" value="Chromosome"/>
</dbReference>
<dbReference type="PANTHER" id="PTHR20857">
    <property type="entry name" value="THIAMINE-PHOSPHATE PYROPHOSPHORYLASE"/>
    <property type="match status" value="1"/>
</dbReference>
<dbReference type="Pfam" id="PF02581">
    <property type="entry name" value="TMP-TENI"/>
    <property type="match status" value="1"/>
</dbReference>
<dbReference type="Gene3D" id="3.20.20.70">
    <property type="entry name" value="Aldolase class I"/>
    <property type="match status" value="1"/>
</dbReference>
<accession>I3E2X2</accession>
<evidence type="ECO:0000256" key="1">
    <source>
        <dbReference type="ARBA" id="ARBA00005165"/>
    </source>
</evidence>
<dbReference type="InterPro" id="IPR022998">
    <property type="entry name" value="ThiamineP_synth_TenI"/>
</dbReference>
<sequence length="223" mass="23638">MAGISKEKMQELLKVYFIMGSNNSLKDPLEVITEALQGGATLFQFREKGNGALTGEQKKDFARKVQSICKEYGVPFIVNDDVDLAIELDADGVHIGQEDESAYSVRKKIGNKILGVSAHSLKEVEAAIQAGADYVGIGPVFPTATKKDAKEVQGTALFRILREKRIDIPAVGIGGINANNAAQVVEAGADGVSVISAISMAPSPLESTKQIKQAVVALAGLQK</sequence>
<dbReference type="KEGG" id="bmet:BMMGA3_03010"/>
<evidence type="ECO:0000256" key="2">
    <source>
        <dbReference type="ARBA" id="ARBA00022679"/>
    </source>
</evidence>
<keyword evidence="14" id="KW-1185">Reference proteome</keyword>
<evidence type="ECO:0000256" key="7">
    <source>
        <dbReference type="ARBA" id="ARBA00047851"/>
    </source>
</evidence>
<evidence type="ECO:0000256" key="10">
    <source>
        <dbReference type="RuleBase" id="RU003826"/>
    </source>
</evidence>
<dbReference type="InterPro" id="IPR034291">
    <property type="entry name" value="TMP_synthase"/>
</dbReference>
<protein>
    <recommendedName>
        <fullName evidence="9">Thiamine-phosphate synthase</fullName>
        <shortName evidence="9">TP synthase</shortName>
        <shortName evidence="9">TPS</shortName>
        <ecNumber evidence="9">2.5.1.3</ecNumber>
    </recommendedName>
    <alternativeName>
        <fullName evidence="9">Thiamine-phosphate pyrophosphorylase</fullName>
        <shortName evidence="9">TMP pyrophosphorylase</shortName>
        <shortName evidence="9">TMP-PPase</shortName>
    </alternativeName>
</protein>
<feature type="binding site" evidence="9">
    <location>
        <position position="117"/>
    </location>
    <ligand>
        <name>4-amino-2-methyl-5-(diphosphooxymethyl)pyrimidine</name>
        <dbReference type="ChEBI" id="CHEBI:57841"/>
    </ligand>
</feature>
<evidence type="ECO:0000313" key="13">
    <source>
        <dbReference type="EMBL" id="AIE59062.1"/>
    </source>
</evidence>
<dbReference type="AlphaFoldDB" id="I3E2X2"/>
<feature type="binding site" evidence="9">
    <location>
        <position position="99"/>
    </location>
    <ligand>
        <name>Mg(2+)</name>
        <dbReference type="ChEBI" id="CHEBI:18420"/>
    </ligand>
</feature>
<evidence type="ECO:0000256" key="9">
    <source>
        <dbReference type="HAMAP-Rule" id="MF_00097"/>
    </source>
</evidence>
<dbReference type="EMBL" id="CP007739">
    <property type="protein sequence ID" value="AIE59062.1"/>
    <property type="molecule type" value="Genomic_DNA"/>
</dbReference>
<name>I3E2X2_BACMM</name>
<evidence type="ECO:0000256" key="8">
    <source>
        <dbReference type="ARBA" id="ARBA00047883"/>
    </source>
</evidence>
<comment type="cofactor">
    <cofactor evidence="9">
        <name>Mg(2+)</name>
        <dbReference type="ChEBI" id="CHEBI:18420"/>
    </cofactor>
    <text evidence="9">Binds 1 Mg(2+) ion per subunit.</text>
</comment>
<dbReference type="CDD" id="cd00564">
    <property type="entry name" value="TMP_TenI"/>
    <property type="match status" value="1"/>
</dbReference>
<dbReference type="STRING" id="796606.BMMGA3_03010"/>
<evidence type="ECO:0000259" key="12">
    <source>
        <dbReference type="Pfam" id="PF02581"/>
    </source>
</evidence>
<keyword evidence="2 9" id="KW-0808">Transferase</keyword>
<dbReference type="HOGENOM" id="CLU_018272_3_2_9"/>
<feature type="domain" description="Thiamine phosphate synthase/TenI" evidence="12">
    <location>
        <begin position="15"/>
        <end position="198"/>
    </location>
</feature>
<keyword evidence="5 9" id="KW-0784">Thiamine biosynthesis</keyword>
<comment type="pathway">
    <text evidence="1 9 11">Cofactor biosynthesis; thiamine diphosphate biosynthesis; thiamine phosphate from 4-amino-2-methyl-5-diphosphomethylpyrimidine and 4-methyl-5-(2-phosphoethyl)-thiazole: step 1/1.</text>
</comment>
<dbReference type="eggNOG" id="COG0352">
    <property type="taxonomic scope" value="Bacteria"/>
</dbReference>
<feature type="binding site" evidence="9">
    <location>
        <position position="146"/>
    </location>
    <ligand>
        <name>4-amino-2-methyl-5-(diphosphooxymethyl)pyrimidine</name>
        <dbReference type="ChEBI" id="CHEBI:57841"/>
    </ligand>
</feature>
<feature type="binding site" evidence="9">
    <location>
        <begin position="44"/>
        <end position="48"/>
    </location>
    <ligand>
        <name>4-amino-2-methyl-5-(diphosphooxymethyl)pyrimidine</name>
        <dbReference type="ChEBI" id="CHEBI:57841"/>
    </ligand>
</feature>